<dbReference type="EMBL" id="DSYK01000218">
    <property type="protein sequence ID" value="HGS21065.1"/>
    <property type="molecule type" value="Genomic_DNA"/>
</dbReference>
<name>A0A7C4PKZ1_9CHLR</name>
<proteinExistence type="predicted"/>
<comment type="caution">
    <text evidence="1">The sequence shown here is derived from an EMBL/GenBank/DDBJ whole genome shotgun (WGS) entry which is preliminary data.</text>
</comment>
<reference evidence="1" key="1">
    <citation type="journal article" date="2020" name="mSystems">
        <title>Genome- and Community-Level Interaction Insights into Carbon Utilization and Element Cycling Functions of Hydrothermarchaeota in Hydrothermal Sediment.</title>
        <authorList>
            <person name="Zhou Z."/>
            <person name="Liu Y."/>
            <person name="Xu W."/>
            <person name="Pan J."/>
            <person name="Luo Z.H."/>
            <person name="Li M."/>
        </authorList>
    </citation>
    <scope>NUCLEOTIDE SEQUENCE [LARGE SCALE GENOMIC DNA]</scope>
    <source>
        <strain evidence="1">SpSt-573</strain>
    </source>
</reference>
<gene>
    <name evidence="1" type="ORF">ENT37_04265</name>
</gene>
<evidence type="ECO:0000313" key="1">
    <source>
        <dbReference type="EMBL" id="HGS21065.1"/>
    </source>
</evidence>
<dbReference type="AlphaFoldDB" id="A0A7C4PKZ1"/>
<sequence>MANKGLLMCVCQGNCPSFQQMNIFDVGNAIRREKLVDYVAIHPQLCSTDGDKFLTSLLKGDSTDEMYVAACDPTMQVKMFRDAMEAAGFSKERIHGVDIRNMDTDEAVAAIKKMIKGE</sequence>
<organism evidence="1">
    <name type="scientific">Anaerolinea thermolimosa</name>
    <dbReference type="NCBI Taxonomy" id="229919"/>
    <lineage>
        <taxon>Bacteria</taxon>
        <taxon>Bacillati</taxon>
        <taxon>Chloroflexota</taxon>
        <taxon>Anaerolineae</taxon>
        <taxon>Anaerolineales</taxon>
        <taxon>Anaerolineaceae</taxon>
        <taxon>Anaerolinea</taxon>
    </lineage>
</organism>
<protein>
    <submittedName>
        <fullName evidence="1">Heterodisulfide reductase subunit A-like protein</fullName>
    </submittedName>
</protein>
<accession>A0A7C4PKZ1</accession>